<dbReference type="Proteomes" id="UP001595758">
    <property type="component" value="Unassembled WGS sequence"/>
</dbReference>
<dbReference type="Pfam" id="PF14539">
    <property type="entry name" value="DUF4442"/>
    <property type="match status" value="1"/>
</dbReference>
<dbReference type="SUPFAM" id="SSF54637">
    <property type="entry name" value="Thioesterase/thiol ester dehydrase-isomerase"/>
    <property type="match status" value="1"/>
</dbReference>
<protein>
    <submittedName>
        <fullName evidence="1">DUF4442 domain-containing protein</fullName>
    </submittedName>
</protein>
<sequence>MKLSARLLKWIFNLWPPFWGAGIKVITISPDFSYAKVSLAFRWYNKNYMRVQYGGSLYSMTDPFLFIMVLQRLGPGYVVWDKQGEIDYVRPGKSRVYAEFRLSEDQIEAIRLEVAEKQKIYPVFDITIYDEKQEVVAVVKKTLYVRLNSSKDNP</sequence>
<proteinExistence type="predicted"/>
<dbReference type="InterPro" id="IPR027961">
    <property type="entry name" value="DUF4442"/>
</dbReference>
<reference evidence="2" key="1">
    <citation type="journal article" date="2019" name="Int. J. Syst. Evol. Microbiol.">
        <title>The Global Catalogue of Microorganisms (GCM) 10K type strain sequencing project: providing services to taxonomists for standard genome sequencing and annotation.</title>
        <authorList>
            <consortium name="The Broad Institute Genomics Platform"/>
            <consortium name="The Broad Institute Genome Sequencing Center for Infectious Disease"/>
            <person name="Wu L."/>
            <person name="Ma J."/>
        </authorList>
    </citation>
    <scope>NUCLEOTIDE SEQUENCE [LARGE SCALE GENOMIC DNA]</scope>
    <source>
        <strain evidence="2">CCUG 59858</strain>
    </source>
</reference>
<organism evidence="1 2">
    <name type="scientific">Legionella dresdenensis</name>
    <dbReference type="NCBI Taxonomy" id="450200"/>
    <lineage>
        <taxon>Bacteria</taxon>
        <taxon>Pseudomonadati</taxon>
        <taxon>Pseudomonadota</taxon>
        <taxon>Gammaproteobacteria</taxon>
        <taxon>Legionellales</taxon>
        <taxon>Legionellaceae</taxon>
        <taxon>Legionella</taxon>
    </lineage>
</organism>
<dbReference type="Gene3D" id="3.10.129.10">
    <property type="entry name" value="Hotdog Thioesterase"/>
    <property type="match status" value="1"/>
</dbReference>
<comment type="caution">
    <text evidence="1">The sequence shown here is derived from an EMBL/GenBank/DDBJ whole genome shotgun (WGS) entry which is preliminary data.</text>
</comment>
<dbReference type="RefSeq" id="WP_382341254.1">
    <property type="nucleotide sequence ID" value="NZ_JBHSAB010000004.1"/>
</dbReference>
<accession>A0ABV8CD31</accession>
<gene>
    <name evidence="1" type="ORF">ACFORL_03780</name>
</gene>
<name>A0ABV8CD31_9GAMM</name>
<dbReference type="InterPro" id="IPR029069">
    <property type="entry name" value="HotDog_dom_sf"/>
</dbReference>
<evidence type="ECO:0000313" key="1">
    <source>
        <dbReference type="EMBL" id="MFC3908193.1"/>
    </source>
</evidence>
<dbReference type="EMBL" id="JBHSAB010000004">
    <property type="protein sequence ID" value="MFC3908193.1"/>
    <property type="molecule type" value="Genomic_DNA"/>
</dbReference>
<evidence type="ECO:0000313" key="2">
    <source>
        <dbReference type="Proteomes" id="UP001595758"/>
    </source>
</evidence>
<keyword evidence="2" id="KW-1185">Reference proteome</keyword>